<reference evidence="1" key="2">
    <citation type="submission" date="2020-05" db="UniProtKB">
        <authorList>
            <consortium name="EnsemblMetazoa"/>
        </authorList>
    </citation>
    <scope>IDENTIFICATION</scope>
    <source>
        <strain evidence="1">IAEA</strain>
    </source>
</reference>
<dbReference type="EMBL" id="JXJN01009220">
    <property type="status" value="NOT_ANNOTATED_CDS"/>
    <property type="molecule type" value="Genomic_DNA"/>
</dbReference>
<dbReference type="EnsemblMetazoa" id="GPPI020685-RA">
    <property type="protein sequence ID" value="GPPI020685-PA"/>
    <property type="gene ID" value="GPPI020685"/>
</dbReference>
<dbReference type="EMBL" id="JXJN01009219">
    <property type="status" value="NOT_ANNOTATED_CDS"/>
    <property type="molecule type" value="Genomic_DNA"/>
</dbReference>
<protein>
    <submittedName>
        <fullName evidence="1">Uncharacterized protein</fullName>
    </submittedName>
</protein>
<evidence type="ECO:0000313" key="1">
    <source>
        <dbReference type="EnsemblMetazoa" id="GPPI020685-PA"/>
    </source>
</evidence>
<evidence type="ECO:0000313" key="2">
    <source>
        <dbReference type="Proteomes" id="UP000092460"/>
    </source>
</evidence>
<organism evidence="1 2">
    <name type="scientific">Glossina palpalis gambiensis</name>
    <dbReference type="NCBI Taxonomy" id="67801"/>
    <lineage>
        <taxon>Eukaryota</taxon>
        <taxon>Metazoa</taxon>
        <taxon>Ecdysozoa</taxon>
        <taxon>Arthropoda</taxon>
        <taxon>Hexapoda</taxon>
        <taxon>Insecta</taxon>
        <taxon>Pterygota</taxon>
        <taxon>Neoptera</taxon>
        <taxon>Endopterygota</taxon>
        <taxon>Diptera</taxon>
        <taxon>Brachycera</taxon>
        <taxon>Muscomorpha</taxon>
        <taxon>Hippoboscoidea</taxon>
        <taxon>Glossinidae</taxon>
        <taxon>Glossina</taxon>
    </lineage>
</organism>
<accession>A0A1B0B6S1</accession>
<keyword evidence="2" id="KW-1185">Reference proteome</keyword>
<dbReference type="AlphaFoldDB" id="A0A1B0B6S1"/>
<dbReference type="EMBL" id="JXJN01009221">
    <property type="status" value="NOT_ANNOTATED_CDS"/>
    <property type="molecule type" value="Genomic_DNA"/>
</dbReference>
<sequence length="280" mass="29913">MYVTSCGLNKSRAFIAALRPLCTAPDKHPRKQVPAAAEDAHITRLQVHDIILPLCFVIMVVSSSPSSLLLSRPSELLCFRPNFSPSSIVSGRLLLRVSGSIRDSNPPKRAKAPHINKGNGRQNCPNKFKYGANIPPIRATIEEAPKPTLRTTVGNYNRLCNPDCNIRTFAICPSTDHKDMLGSIVAEESFPLGVLPNCSPSAIVSKVGLLCVSGSSSESNPPTNAIAPNIIKGKGTQMSASILKNGANIPPIRATIDDAPNPTLRTTVGNCSAEKIYTVP</sequence>
<dbReference type="Proteomes" id="UP000092460">
    <property type="component" value="Unassembled WGS sequence"/>
</dbReference>
<proteinExistence type="predicted"/>
<reference evidence="2" key="1">
    <citation type="submission" date="2015-01" db="EMBL/GenBank/DDBJ databases">
        <authorList>
            <person name="Aksoy S."/>
            <person name="Warren W."/>
            <person name="Wilson R.K."/>
        </authorList>
    </citation>
    <scope>NUCLEOTIDE SEQUENCE [LARGE SCALE GENOMIC DNA]</scope>
    <source>
        <strain evidence="2">IAEA</strain>
    </source>
</reference>
<dbReference type="VEuPathDB" id="VectorBase:GPPI020685"/>
<name>A0A1B0B6S1_9MUSC</name>